<evidence type="ECO:0000256" key="1">
    <source>
        <dbReference type="PROSITE-ProRule" id="PRU01248"/>
    </source>
</evidence>
<proteinExistence type="predicted"/>
<feature type="domain" description="Core-binding (CB)" evidence="2">
    <location>
        <begin position="1"/>
        <end position="92"/>
    </location>
</feature>
<dbReference type="PROSITE" id="PS51900">
    <property type="entry name" value="CB"/>
    <property type="match status" value="1"/>
</dbReference>
<sequence>MNYPYQKQFQDFLRDQKKLAPLTVQTYETSLTNFFSYLLANRPAFAHDPRLANLTESDVRAYFDMLRTKQGITMGTYNKILSHLNRYFRYLFTHQLIADYPTLTLHGQAINPRQRISTKWLQQLDTILQDNHVHYYTRLTLLLSKHGFTVGEFLQPGFYRVLDQLTITDPVEQAFLRQYNDFIRPRQALQNSADLFLKQRYQPDAPQLTNAGLHKYLRNDQDYLGFHLAPKYLHQSYVLTELAKHRDLSDGELMDRLKLDPASLLYYQRLLLKLQ</sequence>
<reference evidence="3 4" key="2">
    <citation type="submission" date="2023-06" db="EMBL/GenBank/DDBJ databases">
        <authorList>
            <person name="Zeman M."/>
            <person name="Kubasova T."/>
            <person name="Jahodarova E."/>
            <person name="Nykrynova M."/>
            <person name="Rychlik I."/>
        </authorList>
    </citation>
    <scope>NUCLEOTIDE SEQUENCE [LARGE SCALE GENOMIC DNA]</scope>
    <source>
        <strain evidence="3 4">161_Gplus</strain>
    </source>
</reference>
<dbReference type="RefSeq" id="WP_283593250.1">
    <property type="nucleotide sequence ID" value="NZ_JAUDDW010000016.1"/>
</dbReference>
<evidence type="ECO:0000313" key="3">
    <source>
        <dbReference type="EMBL" id="MDM8266575.1"/>
    </source>
</evidence>
<protein>
    <submittedName>
        <fullName evidence="3">Site-specific integrase</fullName>
    </submittedName>
</protein>
<name>A0ABT7UXZ8_9LACO</name>
<comment type="caution">
    <text evidence="3">The sequence shown here is derived from an EMBL/GenBank/DDBJ whole genome shotgun (WGS) entry which is preliminary data.</text>
</comment>
<organism evidence="3 4">
    <name type="scientific">Limosilactobacillus pontis</name>
    <dbReference type="NCBI Taxonomy" id="35787"/>
    <lineage>
        <taxon>Bacteria</taxon>
        <taxon>Bacillati</taxon>
        <taxon>Bacillota</taxon>
        <taxon>Bacilli</taxon>
        <taxon>Lactobacillales</taxon>
        <taxon>Lactobacillaceae</taxon>
        <taxon>Limosilactobacillus</taxon>
    </lineage>
</organism>
<dbReference type="InterPro" id="IPR044068">
    <property type="entry name" value="CB"/>
</dbReference>
<keyword evidence="4" id="KW-1185">Reference proteome</keyword>
<gene>
    <name evidence="3" type="ORF">QUW44_05310</name>
</gene>
<dbReference type="EMBL" id="JAUDDW010000016">
    <property type="protein sequence ID" value="MDM8266575.1"/>
    <property type="molecule type" value="Genomic_DNA"/>
</dbReference>
<reference evidence="4" key="1">
    <citation type="submission" date="2023-06" db="EMBL/GenBank/DDBJ databases">
        <title>Identification and characterization of horizontal gene transfer across gut microbiota members of farm animals based on homology search.</title>
        <authorList>
            <person name="Zeman M."/>
            <person name="Kubasova T."/>
            <person name="Jahodarova E."/>
            <person name="Nykrynova M."/>
            <person name="Rychlik I."/>
        </authorList>
    </citation>
    <scope>NUCLEOTIDE SEQUENCE [LARGE SCALE GENOMIC DNA]</scope>
    <source>
        <strain evidence="4">161_Gplus</strain>
    </source>
</reference>
<evidence type="ECO:0000259" key="2">
    <source>
        <dbReference type="PROSITE" id="PS51900"/>
    </source>
</evidence>
<dbReference type="Pfam" id="PF02899">
    <property type="entry name" value="Phage_int_SAM_1"/>
    <property type="match status" value="1"/>
</dbReference>
<evidence type="ECO:0000313" key="4">
    <source>
        <dbReference type="Proteomes" id="UP001529343"/>
    </source>
</evidence>
<dbReference type="InterPro" id="IPR004107">
    <property type="entry name" value="Integrase_SAM-like_N"/>
</dbReference>
<keyword evidence="1" id="KW-0238">DNA-binding</keyword>
<dbReference type="Proteomes" id="UP001529343">
    <property type="component" value="Unassembled WGS sequence"/>
</dbReference>
<accession>A0ABT7UXZ8</accession>